<dbReference type="InterPro" id="IPR050259">
    <property type="entry name" value="SDR"/>
</dbReference>
<accession>A0A382IA22</accession>
<dbReference type="PANTHER" id="PTHR42879:SF6">
    <property type="entry name" value="NADPH-DEPENDENT REDUCTASE BACG"/>
    <property type="match status" value="1"/>
</dbReference>
<proteinExistence type="inferred from homology"/>
<name>A0A382IA22_9ZZZZ</name>
<feature type="non-terminal residue" evidence="2">
    <location>
        <position position="1"/>
    </location>
</feature>
<sequence>YAADVSEAGQIAALYDKVTADLGQVDILVNNAGTSQTGRFEEVTDEIWQADLDLKLMAAIRLCRLAMPGMKERRWGRIINVLNTAAKAPRGGSAPTSVSRAAGMALTKVLAGEGAAHNVLANALCTGIIESGQWDRRFEAQGADKTKDDFLADMAKERGLPMGRLGTAEEFANMACFLASDAGSYINGTAINVDGGLSPVV</sequence>
<dbReference type="EMBL" id="UINC01065954">
    <property type="protein sequence ID" value="SVB96142.1"/>
    <property type="molecule type" value="Genomic_DNA"/>
</dbReference>
<dbReference type="PRINTS" id="PR00081">
    <property type="entry name" value="GDHRDH"/>
</dbReference>
<protein>
    <recommendedName>
        <fullName evidence="3">Short-chain dehydrogenase</fullName>
    </recommendedName>
</protein>
<reference evidence="2" key="1">
    <citation type="submission" date="2018-05" db="EMBL/GenBank/DDBJ databases">
        <authorList>
            <person name="Lanie J.A."/>
            <person name="Ng W.-L."/>
            <person name="Kazmierczak K.M."/>
            <person name="Andrzejewski T.M."/>
            <person name="Davidsen T.M."/>
            <person name="Wayne K.J."/>
            <person name="Tettelin H."/>
            <person name="Glass J.I."/>
            <person name="Rusch D."/>
            <person name="Podicherti R."/>
            <person name="Tsui H.-C.T."/>
            <person name="Winkler M.E."/>
        </authorList>
    </citation>
    <scope>NUCLEOTIDE SEQUENCE</scope>
</reference>
<evidence type="ECO:0000256" key="1">
    <source>
        <dbReference type="ARBA" id="ARBA00006484"/>
    </source>
</evidence>
<dbReference type="SUPFAM" id="SSF51735">
    <property type="entry name" value="NAD(P)-binding Rossmann-fold domains"/>
    <property type="match status" value="1"/>
</dbReference>
<dbReference type="Gene3D" id="3.40.50.720">
    <property type="entry name" value="NAD(P)-binding Rossmann-like Domain"/>
    <property type="match status" value="1"/>
</dbReference>
<dbReference type="PRINTS" id="PR00080">
    <property type="entry name" value="SDRFAMILY"/>
</dbReference>
<organism evidence="2">
    <name type="scientific">marine metagenome</name>
    <dbReference type="NCBI Taxonomy" id="408172"/>
    <lineage>
        <taxon>unclassified sequences</taxon>
        <taxon>metagenomes</taxon>
        <taxon>ecological metagenomes</taxon>
    </lineage>
</organism>
<comment type="similarity">
    <text evidence="1">Belongs to the short-chain dehydrogenases/reductases (SDR) family.</text>
</comment>
<evidence type="ECO:0008006" key="3">
    <source>
        <dbReference type="Google" id="ProtNLM"/>
    </source>
</evidence>
<evidence type="ECO:0000313" key="2">
    <source>
        <dbReference type="EMBL" id="SVB96142.1"/>
    </source>
</evidence>
<gene>
    <name evidence="2" type="ORF">METZ01_LOCUS248996</name>
</gene>
<dbReference type="AlphaFoldDB" id="A0A382IA22"/>
<dbReference type="InterPro" id="IPR036291">
    <property type="entry name" value="NAD(P)-bd_dom_sf"/>
</dbReference>
<dbReference type="InterPro" id="IPR002347">
    <property type="entry name" value="SDR_fam"/>
</dbReference>
<dbReference type="PANTHER" id="PTHR42879">
    <property type="entry name" value="3-OXOACYL-(ACYL-CARRIER-PROTEIN) REDUCTASE"/>
    <property type="match status" value="1"/>
</dbReference>
<dbReference type="Pfam" id="PF13561">
    <property type="entry name" value="adh_short_C2"/>
    <property type="match status" value="1"/>
</dbReference>